<evidence type="ECO:0000313" key="4">
    <source>
        <dbReference type="Proteomes" id="UP000218811"/>
    </source>
</evidence>
<keyword evidence="4" id="KW-1185">Reference proteome</keyword>
<gene>
    <name evidence="3" type="ORF">WOLCODRAFT_22594</name>
</gene>
<feature type="chain" id="PRO_5013574790" evidence="2">
    <location>
        <begin position="18"/>
        <end position="170"/>
    </location>
</feature>
<evidence type="ECO:0000313" key="3">
    <source>
        <dbReference type="EMBL" id="PCH34307.1"/>
    </source>
</evidence>
<evidence type="ECO:0000256" key="1">
    <source>
        <dbReference type="SAM" id="Phobius"/>
    </source>
</evidence>
<dbReference type="STRING" id="742152.A0A2H3JEB5"/>
<protein>
    <submittedName>
        <fullName evidence="3">Uncharacterized protein</fullName>
    </submittedName>
</protein>
<feature type="signal peptide" evidence="2">
    <location>
        <begin position="1"/>
        <end position="17"/>
    </location>
</feature>
<dbReference type="AlphaFoldDB" id="A0A2H3JEB5"/>
<dbReference type="EMBL" id="KB467831">
    <property type="protein sequence ID" value="PCH34307.1"/>
    <property type="molecule type" value="Genomic_DNA"/>
</dbReference>
<keyword evidence="2" id="KW-0732">Signal</keyword>
<keyword evidence="1" id="KW-0472">Membrane</keyword>
<organism evidence="3 4">
    <name type="scientific">Wolfiporia cocos (strain MD-104)</name>
    <name type="common">Brown rot fungus</name>
    <dbReference type="NCBI Taxonomy" id="742152"/>
    <lineage>
        <taxon>Eukaryota</taxon>
        <taxon>Fungi</taxon>
        <taxon>Dikarya</taxon>
        <taxon>Basidiomycota</taxon>
        <taxon>Agaricomycotina</taxon>
        <taxon>Agaricomycetes</taxon>
        <taxon>Polyporales</taxon>
        <taxon>Phaeolaceae</taxon>
        <taxon>Wolfiporia</taxon>
    </lineage>
</organism>
<evidence type="ECO:0000256" key="2">
    <source>
        <dbReference type="SAM" id="SignalP"/>
    </source>
</evidence>
<sequence>MLKAFVAFLWILDTARTSLDLQYLWYYVVDNHANPDGLLDFPISWVIEFFLATITVLAVQLYYANTVWKFLSQWTYRIPIVGSLMLFCLASCAGGIATVWEFNRNSSVKIALENATYTGCIQTISATVADIYIAIALSFILHGKRTGFAWTDSLLTKLVIFAIHRGILSA</sequence>
<dbReference type="Proteomes" id="UP000218811">
    <property type="component" value="Unassembled WGS sequence"/>
</dbReference>
<proteinExistence type="predicted"/>
<keyword evidence="1" id="KW-1133">Transmembrane helix</keyword>
<keyword evidence="1" id="KW-0812">Transmembrane</keyword>
<dbReference type="PANTHER" id="PTHR40465:SF1">
    <property type="entry name" value="DUF6534 DOMAIN-CONTAINING PROTEIN"/>
    <property type="match status" value="1"/>
</dbReference>
<feature type="transmembrane region" description="Helical" evidence="1">
    <location>
        <begin position="120"/>
        <end position="141"/>
    </location>
</feature>
<feature type="transmembrane region" description="Helical" evidence="1">
    <location>
        <begin position="41"/>
        <end position="64"/>
    </location>
</feature>
<dbReference type="OrthoDB" id="3214861at2759"/>
<accession>A0A2H3JEB5</accession>
<name>A0A2H3JEB5_WOLCO</name>
<reference evidence="3 4" key="1">
    <citation type="journal article" date="2012" name="Science">
        <title>The Paleozoic origin of enzymatic lignin decomposition reconstructed from 31 fungal genomes.</title>
        <authorList>
            <person name="Floudas D."/>
            <person name="Binder M."/>
            <person name="Riley R."/>
            <person name="Barry K."/>
            <person name="Blanchette R.A."/>
            <person name="Henrissat B."/>
            <person name="Martinez A.T."/>
            <person name="Otillar R."/>
            <person name="Spatafora J.W."/>
            <person name="Yadav J.S."/>
            <person name="Aerts A."/>
            <person name="Benoit I."/>
            <person name="Boyd A."/>
            <person name="Carlson A."/>
            <person name="Copeland A."/>
            <person name="Coutinho P.M."/>
            <person name="de Vries R.P."/>
            <person name="Ferreira P."/>
            <person name="Findley K."/>
            <person name="Foster B."/>
            <person name="Gaskell J."/>
            <person name="Glotzer D."/>
            <person name="Gorecki P."/>
            <person name="Heitman J."/>
            <person name="Hesse C."/>
            <person name="Hori C."/>
            <person name="Igarashi K."/>
            <person name="Jurgens J.A."/>
            <person name="Kallen N."/>
            <person name="Kersten P."/>
            <person name="Kohler A."/>
            <person name="Kuees U."/>
            <person name="Kumar T.K.A."/>
            <person name="Kuo A."/>
            <person name="LaButti K."/>
            <person name="Larrondo L.F."/>
            <person name="Lindquist E."/>
            <person name="Ling A."/>
            <person name="Lombard V."/>
            <person name="Lucas S."/>
            <person name="Lundell T."/>
            <person name="Martin R."/>
            <person name="McLaughlin D.J."/>
            <person name="Morgenstern I."/>
            <person name="Morin E."/>
            <person name="Murat C."/>
            <person name="Nagy L.G."/>
            <person name="Nolan M."/>
            <person name="Ohm R.A."/>
            <person name="Patyshakuliyeva A."/>
            <person name="Rokas A."/>
            <person name="Ruiz-Duenas F.J."/>
            <person name="Sabat G."/>
            <person name="Salamov A."/>
            <person name="Samejima M."/>
            <person name="Schmutz J."/>
            <person name="Slot J.C."/>
            <person name="St John F."/>
            <person name="Stenlid J."/>
            <person name="Sun H."/>
            <person name="Sun S."/>
            <person name="Syed K."/>
            <person name="Tsang A."/>
            <person name="Wiebenga A."/>
            <person name="Young D."/>
            <person name="Pisabarro A."/>
            <person name="Eastwood D.C."/>
            <person name="Martin F."/>
            <person name="Cullen D."/>
            <person name="Grigoriev I.V."/>
            <person name="Hibbett D.S."/>
        </authorList>
    </citation>
    <scope>NUCLEOTIDE SEQUENCE [LARGE SCALE GENOMIC DNA]</scope>
    <source>
        <strain evidence="3 4">MD-104</strain>
    </source>
</reference>
<feature type="transmembrane region" description="Helical" evidence="1">
    <location>
        <begin position="76"/>
        <end position="100"/>
    </location>
</feature>
<dbReference type="PANTHER" id="PTHR40465">
    <property type="entry name" value="CHROMOSOME 1, WHOLE GENOME SHOTGUN SEQUENCE"/>
    <property type="match status" value="1"/>
</dbReference>